<sequence>MVPFAGESAMEEAVTSTAPHRPLAAQGAGSSHGVSALTSAERHPFPESKRMKKFKGAIWKHPPGDDSTWSLARGPDSGRAEKKQLPTDSCLHQTGTAEENPCQRGGAIERFSRRGPVFQRTRSLHPIGSTRTPEAPAVASSSCH</sequence>
<feature type="compositionally biased region" description="Polar residues" evidence="1">
    <location>
        <begin position="86"/>
        <end position="97"/>
    </location>
</feature>
<name>A0A4Z2GI84_9TELE</name>
<accession>A0A4Z2GI84</accession>
<dbReference type="EMBL" id="SRLO01000533">
    <property type="protein sequence ID" value="TNN52905.1"/>
    <property type="molecule type" value="Genomic_DNA"/>
</dbReference>
<comment type="caution">
    <text evidence="2">The sequence shown here is derived from an EMBL/GenBank/DDBJ whole genome shotgun (WGS) entry which is preliminary data.</text>
</comment>
<organism evidence="2 3">
    <name type="scientific">Liparis tanakae</name>
    <name type="common">Tanaka's snailfish</name>
    <dbReference type="NCBI Taxonomy" id="230148"/>
    <lineage>
        <taxon>Eukaryota</taxon>
        <taxon>Metazoa</taxon>
        <taxon>Chordata</taxon>
        <taxon>Craniata</taxon>
        <taxon>Vertebrata</taxon>
        <taxon>Euteleostomi</taxon>
        <taxon>Actinopterygii</taxon>
        <taxon>Neopterygii</taxon>
        <taxon>Teleostei</taxon>
        <taxon>Neoteleostei</taxon>
        <taxon>Acanthomorphata</taxon>
        <taxon>Eupercaria</taxon>
        <taxon>Perciformes</taxon>
        <taxon>Cottioidei</taxon>
        <taxon>Cottales</taxon>
        <taxon>Liparidae</taxon>
        <taxon>Liparis</taxon>
    </lineage>
</organism>
<feature type="region of interest" description="Disordered" evidence="1">
    <location>
        <begin position="1"/>
        <end position="144"/>
    </location>
</feature>
<dbReference type="Proteomes" id="UP000314294">
    <property type="component" value="Unassembled WGS sequence"/>
</dbReference>
<feature type="compositionally biased region" description="Basic and acidic residues" evidence="1">
    <location>
        <begin position="40"/>
        <end position="49"/>
    </location>
</feature>
<evidence type="ECO:0000313" key="2">
    <source>
        <dbReference type="EMBL" id="TNN52905.1"/>
    </source>
</evidence>
<evidence type="ECO:0000313" key="3">
    <source>
        <dbReference type="Proteomes" id="UP000314294"/>
    </source>
</evidence>
<evidence type="ECO:0000256" key="1">
    <source>
        <dbReference type="SAM" id="MobiDB-lite"/>
    </source>
</evidence>
<feature type="compositionally biased region" description="Basic and acidic residues" evidence="1">
    <location>
        <begin position="76"/>
        <end position="85"/>
    </location>
</feature>
<dbReference type="AlphaFoldDB" id="A0A4Z2GI84"/>
<proteinExistence type="predicted"/>
<keyword evidence="3" id="KW-1185">Reference proteome</keyword>
<feature type="compositionally biased region" description="Polar residues" evidence="1">
    <location>
        <begin position="28"/>
        <end position="38"/>
    </location>
</feature>
<protein>
    <submittedName>
        <fullName evidence="2">Uncharacterized protein</fullName>
    </submittedName>
</protein>
<gene>
    <name evidence="2" type="ORF">EYF80_036918</name>
</gene>
<reference evidence="2 3" key="1">
    <citation type="submission" date="2019-03" db="EMBL/GenBank/DDBJ databases">
        <title>First draft genome of Liparis tanakae, snailfish: a comprehensive survey of snailfish specific genes.</title>
        <authorList>
            <person name="Kim W."/>
            <person name="Song I."/>
            <person name="Jeong J.-H."/>
            <person name="Kim D."/>
            <person name="Kim S."/>
            <person name="Ryu S."/>
            <person name="Song J.Y."/>
            <person name="Lee S.K."/>
        </authorList>
    </citation>
    <scope>NUCLEOTIDE SEQUENCE [LARGE SCALE GENOMIC DNA]</scope>
    <source>
        <tissue evidence="2">Muscle</tissue>
    </source>
</reference>